<reference evidence="3" key="1">
    <citation type="journal article" date="2019" name="Int. J. Syst. Evol. Microbiol.">
        <title>The Global Catalogue of Microorganisms (GCM) 10K type strain sequencing project: providing services to taxonomists for standard genome sequencing and annotation.</title>
        <authorList>
            <consortium name="The Broad Institute Genomics Platform"/>
            <consortium name="The Broad Institute Genome Sequencing Center for Infectious Disease"/>
            <person name="Wu L."/>
            <person name="Ma J."/>
        </authorList>
    </citation>
    <scope>NUCLEOTIDE SEQUENCE [LARGE SCALE GENOMIC DNA]</scope>
    <source>
        <strain evidence="3">CGMCC 4.7323</strain>
    </source>
</reference>
<accession>A0ABQ2JBG1</accession>
<proteinExistence type="predicted"/>
<dbReference type="EMBL" id="BMND01000008">
    <property type="protein sequence ID" value="GGN43172.1"/>
    <property type="molecule type" value="Genomic_DNA"/>
</dbReference>
<sequence length="139" mass="15534">MEPGLARGRYDDSGVVRGRYMCRASEQDLILRAVKPTAKQQPHFRHRNSQECPASAERRRQVDLEVVIDLRDRLMRAWPGVPICLELPQDPQETEPGQGPPAGLPPGLARRRNDSRVVPGQGPAAVRPVRQTPRPPARP</sequence>
<name>A0ABQ2JBG1_9ACTN</name>
<keyword evidence="3" id="KW-1185">Reference proteome</keyword>
<evidence type="ECO:0000256" key="1">
    <source>
        <dbReference type="SAM" id="MobiDB-lite"/>
    </source>
</evidence>
<comment type="caution">
    <text evidence="2">The sequence shown here is derived from an EMBL/GenBank/DDBJ whole genome shotgun (WGS) entry which is preliminary data.</text>
</comment>
<evidence type="ECO:0000313" key="2">
    <source>
        <dbReference type="EMBL" id="GGN43172.1"/>
    </source>
</evidence>
<evidence type="ECO:0000313" key="3">
    <source>
        <dbReference type="Proteomes" id="UP000600080"/>
    </source>
</evidence>
<gene>
    <name evidence="2" type="ORF">GCM10012285_24270</name>
</gene>
<protein>
    <submittedName>
        <fullName evidence="2">Uncharacterized protein</fullName>
    </submittedName>
</protein>
<feature type="region of interest" description="Disordered" evidence="1">
    <location>
        <begin position="86"/>
        <end position="139"/>
    </location>
</feature>
<dbReference type="Proteomes" id="UP000600080">
    <property type="component" value="Unassembled WGS sequence"/>
</dbReference>
<organism evidence="2 3">
    <name type="scientific">Streptomyces kronopolitis</name>
    <dbReference type="NCBI Taxonomy" id="1612435"/>
    <lineage>
        <taxon>Bacteria</taxon>
        <taxon>Bacillati</taxon>
        <taxon>Actinomycetota</taxon>
        <taxon>Actinomycetes</taxon>
        <taxon>Kitasatosporales</taxon>
        <taxon>Streptomycetaceae</taxon>
        <taxon>Streptomyces</taxon>
    </lineage>
</organism>
<feature type="region of interest" description="Disordered" evidence="1">
    <location>
        <begin position="37"/>
        <end position="60"/>
    </location>
</feature>